<dbReference type="InterPro" id="IPR018950">
    <property type="entry name" value="DiS-bond_isomerase_DsbC/G_N"/>
</dbReference>
<evidence type="ECO:0000256" key="1">
    <source>
        <dbReference type="ARBA" id="ARBA00013829"/>
    </source>
</evidence>
<dbReference type="InterPro" id="IPR009094">
    <property type="entry name" value="DiS-bond_isomerase_DsbC/G_N_sf"/>
</dbReference>
<feature type="domain" description="Disulphide bond isomerase DsbC/G N-terminal" evidence="3">
    <location>
        <begin position="17"/>
        <end position="73"/>
    </location>
</feature>
<sequence>MKKGFMLFTLLAAFSGFAQADDAAIQQTLAKMGIKSSDIQPAPVAGMKTVLTNSGVLYITDDGKHIIQGQCMTLVAQLRSMSPIRCC</sequence>
<dbReference type="InterPro" id="IPR051470">
    <property type="entry name" value="Thiol:disulfide_interchange"/>
</dbReference>
<protein>
    <recommendedName>
        <fullName evidence="1">Thiol:disulfide interchange protein DsbC</fullName>
    </recommendedName>
</protein>
<dbReference type="Gene3D" id="3.10.450.70">
    <property type="entry name" value="Disulphide bond isomerase, DsbC/G, N-terminal"/>
    <property type="match status" value="1"/>
</dbReference>
<name>A0A376LAC9_ECOLX</name>
<keyword evidence="2" id="KW-0732">Signal</keyword>
<dbReference type="GO" id="GO:0042597">
    <property type="term" value="C:periplasmic space"/>
    <property type="evidence" value="ECO:0007669"/>
    <property type="project" value="InterPro"/>
</dbReference>
<gene>
    <name evidence="4" type="primary">dsbC_2</name>
    <name evidence="4" type="ORF">NCTC7928_01860</name>
</gene>
<dbReference type="SUPFAM" id="SSF54423">
    <property type="entry name" value="DsbC/DsbG N-terminal domain-like"/>
    <property type="match status" value="1"/>
</dbReference>
<dbReference type="PANTHER" id="PTHR35272">
    <property type="entry name" value="THIOL:DISULFIDE INTERCHANGE PROTEIN DSBC-RELATED"/>
    <property type="match status" value="1"/>
</dbReference>
<dbReference type="Pfam" id="PF10411">
    <property type="entry name" value="DsbC_N"/>
    <property type="match status" value="1"/>
</dbReference>
<organism evidence="4 5">
    <name type="scientific">Escherichia coli</name>
    <dbReference type="NCBI Taxonomy" id="562"/>
    <lineage>
        <taxon>Bacteria</taxon>
        <taxon>Pseudomonadati</taxon>
        <taxon>Pseudomonadota</taxon>
        <taxon>Gammaproteobacteria</taxon>
        <taxon>Enterobacterales</taxon>
        <taxon>Enterobacteriaceae</taxon>
        <taxon>Escherichia</taxon>
    </lineage>
</organism>
<evidence type="ECO:0000313" key="4">
    <source>
        <dbReference type="EMBL" id="STF41263.1"/>
    </source>
</evidence>
<evidence type="ECO:0000313" key="5">
    <source>
        <dbReference type="Proteomes" id="UP000254877"/>
    </source>
</evidence>
<dbReference type="EMBL" id="UGAB01000002">
    <property type="protein sequence ID" value="STF41263.1"/>
    <property type="molecule type" value="Genomic_DNA"/>
</dbReference>
<evidence type="ECO:0000256" key="2">
    <source>
        <dbReference type="SAM" id="SignalP"/>
    </source>
</evidence>
<dbReference type="PANTHER" id="PTHR35272:SF3">
    <property type="entry name" value="THIOL:DISULFIDE INTERCHANGE PROTEIN DSBC"/>
    <property type="match status" value="1"/>
</dbReference>
<reference evidence="4 5" key="1">
    <citation type="submission" date="2018-06" db="EMBL/GenBank/DDBJ databases">
        <authorList>
            <consortium name="Pathogen Informatics"/>
            <person name="Doyle S."/>
        </authorList>
    </citation>
    <scope>NUCLEOTIDE SEQUENCE [LARGE SCALE GENOMIC DNA]</scope>
    <source>
        <strain evidence="4 5">NCTC7928</strain>
    </source>
</reference>
<feature type="signal peptide" evidence="2">
    <location>
        <begin position="1"/>
        <end position="20"/>
    </location>
</feature>
<accession>A0A376LAC9</accession>
<proteinExistence type="predicted"/>
<feature type="chain" id="PRO_5016903934" description="Thiol:disulfide interchange protein DsbC" evidence="2">
    <location>
        <begin position="21"/>
        <end position="87"/>
    </location>
</feature>
<dbReference type="Proteomes" id="UP000254877">
    <property type="component" value="Unassembled WGS sequence"/>
</dbReference>
<evidence type="ECO:0000259" key="3">
    <source>
        <dbReference type="Pfam" id="PF10411"/>
    </source>
</evidence>
<dbReference type="AlphaFoldDB" id="A0A376LAC9"/>